<dbReference type="EMBL" id="KN834772">
    <property type="protein sequence ID" value="KIK61079.1"/>
    <property type="molecule type" value="Genomic_DNA"/>
</dbReference>
<keyword evidence="2" id="KW-1185">Reference proteome</keyword>
<dbReference type="AlphaFoldDB" id="A0A0D0CET5"/>
<name>A0A0D0CET5_9AGAR</name>
<sequence length="259" mass="28663">MISPVWESTRDRCDQLLPATGSMLSDVPHLPPLRINETERSTDISDEMNDFLDSAYIDNHFASNNLNIASAFQLHSPDNLYGNMYSINDNFLQTSPAGGVHMSNLMTKDQRQADGKSAYSQGRSFPGILQGVPRPFGQIVRQDISTVSPNVPDIESSLPTVVSLGNNLNLPAANFPSLSTKCLIIEDGKICSEHLTTNNYRKHFAHDHKKDCLLTSKLIPSSTLSDKNFVAVTPDAVVSLRGRTVSHDMRKPNIPMERR</sequence>
<gene>
    <name evidence="1" type="ORF">GYMLUDRAFT_243759</name>
</gene>
<reference evidence="1 2" key="1">
    <citation type="submission" date="2014-04" db="EMBL/GenBank/DDBJ databases">
        <title>Evolutionary Origins and Diversification of the Mycorrhizal Mutualists.</title>
        <authorList>
            <consortium name="DOE Joint Genome Institute"/>
            <consortium name="Mycorrhizal Genomics Consortium"/>
            <person name="Kohler A."/>
            <person name="Kuo A."/>
            <person name="Nagy L.G."/>
            <person name="Floudas D."/>
            <person name="Copeland A."/>
            <person name="Barry K.W."/>
            <person name="Cichocki N."/>
            <person name="Veneault-Fourrey C."/>
            <person name="LaButti K."/>
            <person name="Lindquist E.A."/>
            <person name="Lipzen A."/>
            <person name="Lundell T."/>
            <person name="Morin E."/>
            <person name="Murat C."/>
            <person name="Riley R."/>
            <person name="Ohm R."/>
            <person name="Sun H."/>
            <person name="Tunlid A."/>
            <person name="Henrissat B."/>
            <person name="Grigoriev I.V."/>
            <person name="Hibbett D.S."/>
            <person name="Martin F."/>
        </authorList>
    </citation>
    <scope>NUCLEOTIDE SEQUENCE [LARGE SCALE GENOMIC DNA]</scope>
    <source>
        <strain evidence="1 2">FD-317 M1</strain>
    </source>
</reference>
<evidence type="ECO:0000313" key="2">
    <source>
        <dbReference type="Proteomes" id="UP000053593"/>
    </source>
</evidence>
<evidence type="ECO:0000313" key="1">
    <source>
        <dbReference type="EMBL" id="KIK61079.1"/>
    </source>
</evidence>
<organism evidence="1 2">
    <name type="scientific">Collybiopsis luxurians FD-317 M1</name>
    <dbReference type="NCBI Taxonomy" id="944289"/>
    <lineage>
        <taxon>Eukaryota</taxon>
        <taxon>Fungi</taxon>
        <taxon>Dikarya</taxon>
        <taxon>Basidiomycota</taxon>
        <taxon>Agaricomycotina</taxon>
        <taxon>Agaricomycetes</taxon>
        <taxon>Agaricomycetidae</taxon>
        <taxon>Agaricales</taxon>
        <taxon>Marasmiineae</taxon>
        <taxon>Omphalotaceae</taxon>
        <taxon>Collybiopsis</taxon>
        <taxon>Collybiopsis luxurians</taxon>
    </lineage>
</organism>
<accession>A0A0D0CET5</accession>
<dbReference type="Proteomes" id="UP000053593">
    <property type="component" value="Unassembled WGS sequence"/>
</dbReference>
<proteinExistence type="predicted"/>
<dbReference type="HOGENOM" id="CLU_1073844_0_0_1"/>
<protein>
    <submittedName>
        <fullName evidence="1">Uncharacterized protein</fullName>
    </submittedName>
</protein>